<comment type="similarity">
    <text evidence="2">Belongs to the XPC family.</text>
</comment>
<dbReference type="SMART" id="SM01030">
    <property type="entry name" value="BHD_1"/>
    <property type="match status" value="1"/>
</dbReference>
<evidence type="ECO:0000256" key="4">
    <source>
        <dbReference type="ARBA" id="ARBA00023204"/>
    </source>
</evidence>
<evidence type="ECO:0000256" key="5">
    <source>
        <dbReference type="ARBA" id="ARBA00023242"/>
    </source>
</evidence>
<evidence type="ECO:0000256" key="2">
    <source>
        <dbReference type="ARBA" id="ARBA00009525"/>
    </source>
</evidence>
<dbReference type="GO" id="GO:0006298">
    <property type="term" value="P:mismatch repair"/>
    <property type="evidence" value="ECO:0007669"/>
    <property type="project" value="TreeGrafter"/>
</dbReference>
<keyword evidence="12" id="KW-1185">Reference proteome</keyword>
<dbReference type="InterPro" id="IPR018327">
    <property type="entry name" value="BHD_2"/>
</dbReference>
<dbReference type="Proteomes" id="UP000242146">
    <property type="component" value="Unassembled WGS sequence"/>
</dbReference>
<dbReference type="GO" id="GO:0071942">
    <property type="term" value="C:XPC complex"/>
    <property type="evidence" value="ECO:0007669"/>
    <property type="project" value="TreeGrafter"/>
</dbReference>
<evidence type="ECO:0000259" key="9">
    <source>
        <dbReference type="SMART" id="SM01031"/>
    </source>
</evidence>
<keyword evidence="3" id="KW-0227">DNA damage</keyword>
<dbReference type="PANTHER" id="PTHR12135:SF0">
    <property type="entry name" value="DNA REPAIR PROTEIN COMPLEMENTING XP-C CELLS"/>
    <property type="match status" value="1"/>
</dbReference>
<dbReference type="Pfam" id="PF10404">
    <property type="entry name" value="BHD_2"/>
    <property type="match status" value="1"/>
</dbReference>
<dbReference type="InterPro" id="IPR018328">
    <property type="entry name" value="Rad4_beta-hairpin_dom3"/>
</dbReference>
<evidence type="ECO:0000313" key="11">
    <source>
        <dbReference type="EMBL" id="ORX46314.1"/>
    </source>
</evidence>
<dbReference type="GO" id="GO:0006289">
    <property type="term" value="P:nucleotide-excision repair"/>
    <property type="evidence" value="ECO:0007669"/>
    <property type="project" value="InterPro"/>
</dbReference>
<dbReference type="Gene3D" id="3.30.70.2460">
    <property type="entry name" value="Rad4, beta-hairpin domain BHD3"/>
    <property type="match status" value="1"/>
</dbReference>
<dbReference type="GO" id="GO:0003684">
    <property type="term" value="F:damaged DNA binding"/>
    <property type="evidence" value="ECO:0007669"/>
    <property type="project" value="InterPro"/>
</dbReference>
<feature type="compositionally biased region" description="Acidic residues" evidence="7">
    <location>
        <begin position="756"/>
        <end position="770"/>
    </location>
</feature>
<evidence type="ECO:0000256" key="6">
    <source>
        <dbReference type="SAM" id="Coils"/>
    </source>
</evidence>
<keyword evidence="4" id="KW-0234">DNA repair</keyword>
<feature type="domain" description="Rad4 beta-hairpin" evidence="9">
    <location>
        <begin position="502"/>
        <end position="564"/>
    </location>
</feature>
<feature type="coiled-coil region" evidence="6">
    <location>
        <begin position="648"/>
        <end position="675"/>
    </location>
</feature>
<accession>A0A1X2G6I1</accession>
<feature type="compositionally biased region" description="Basic residues" evidence="7">
    <location>
        <begin position="1"/>
        <end position="18"/>
    </location>
</feature>
<dbReference type="GO" id="GO:0000111">
    <property type="term" value="C:nucleotide-excision repair factor 2 complex"/>
    <property type="evidence" value="ECO:0007669"/>
    <property type="project" value="TreeGrafter"/>
</dbReference>
<evidence type="ECO:0000256" key="1">
    <source>
        <dbReference type="ARBA" id="ARBA00004123"/>
    </source>
</evidence>
<dbReference type="InterPro" id="IPR004583">
    <property type="entry name" value="DNA_repair_Rad4"/>
</dbReference>
<dbReference type="Pfam" id="PF10405">
    <property type="entry name" value="BHD_3"/>
    <property type="match status" value="1"/>
</dbReference>
<dbReference type="SMART" id="SM01032">
    <property type="entry name" value="BHD_3"/>
    <property type="match status" value="1"/>
</dbReference>
<dbReference type="GO" id="GO:0003697">
    <property type="term" value="F:single-stranded DNA binding"/>
    <property type="evidence" value="ECO:0007669"/>
    <property type="project" value="TreeGrafter"/>
</dbReference>
<gene>
    <name evidence="11" type="ORF">DM01DRAFT_1339630</name>
</gene>
<feature type="region of interest" description="Disordered" evidence="7">
    <location>
        <begin position="1"/>
        <end position="38"/>
    </location>
</feature>
<proteinExistence type="inferred from homology"/>
<dbReference type="GO" id="GO:0005737">
    <property type="term" value="C:cytoplasm"/>
    <property type="evidence" value="ECO:0007669"/>
    <property type="project" value="TreeGrafter"/>
</dbReference>
<name>A0A1X2G6I1_9FUNG</name>
<protein>
    <submittedName>
        <fullName evidence="11">Rad4-domain-containing protein</fullName>
    </submittedName>
</protein>
<feature type="compositionally biased region" description="Low complexity" evidence="7">
    <location>
        <begin position="260"/>
        <end position="271"/>
    </location>
</feature>
<dbReference type="InterPro" id="IPR042488">
    <property type="entry name" value="Rad4_BHD3_sf"/>
</dbReference>
<reference evidence="11 12" key="1">
    <citation type="submission" date="2016-07" db="EMBL/GenBank/DDBJ databases">
        <title>Pervasive Adenine N6-methylation of Active Genes in Fungi.</title>
        <authorList>
            <consortium name="DOE Joint Genome Institute"/>
            <person name="Mondo S.J."/>
            <person name="Dannebaum R.O."/>
            <person name="Kuo R.C."/>
            <person name="Labutti K."/>
            <person name="Haridas S."/>
            <person name="Kuo A."/>
            <person name="Salamov A."/>
            <person name="Ahrendt S.R."/>
            <person name="Lipzen A."/>
            <person name="Sullivan W."/>
            <person name="Andreopoulos W.B."/>
            <person name="Clum A."/>
            <person name="Lindquist E."/>
            <person name="Daum C."/>
            <person name="Ramamoorthy G.K."/>
            <person name="Gryganskyi A."/>
            <person name="Culley D."/>
            <person name="Magnuson J.K."/>
            <person name="James T.Y."/>
            <person name="O'Malley M.A."/>
            <person name="Stajich J.E."/>
            <person name="Spatafora J.W."/>
            <person name="Visel A."/>
            <person name="Grigoriev I.V."/>
        </authorList>
    </citation>
    <scope>NUCLEOTIDE SEQUENCE [LARGE SCALE GENOMIC DNA]</scope>
    <source>
        <strain evidence="11 12">NRRL 3301</strain>
    </source>
</reference>
<dbReference type="Pfam" id="PF03835">
    <property type="entry name" value="Rad4"/>
    <property type="match status" value="1"/>
</dbReference>
<feature type="domain" description="Rad4 beta-hairpin" evidence="10">
    <location>
        <begin position="571"/>
        <end position="645"/>
    </location>
</feature>
<dbReference type="InterPro" id="IPR018325">
    <property type="entry name" value="Rad4/PNGase_transGLS-fold"/>
</dbReference>
<dbReference type="Gene3D" id="2.20.20.110">
    <property type="entry name" value="Rad4, beta-hairpin domain BHD1"/>
    <property type="match status" value="1"/>
</dbReference>
<dbReference type="InterPro" id="IPR018326">
    <property type="entry name" value="Rad4_beta-hairpin_dom1"/>
</dbReference>
<feature type="compositionally biased region" description="Polar residues" evidence="7">
    <location>
        <begin position="272"/>
        <end position="281"/>
    </location>
</feature>
<dbReference type="STRING" id="101127.A0A1X2G6I1"/>
<feature type="region of interest" description="Disordered" evidence="7">
    <location>
        <begin position="257"/>
        <end position="284"/>
    </location>
</feature>
<dbReference type="InterPro" id="IPR036985">
    <property type="entry name" value="Transglutaminase-like_sf"/>
</dbReference>
<dbReference type="PANTHER" id="PTHR12135">
    <property type="entry name" value="DNA REPAIR PROTEIN XP-C / RAD4"/>
    <property type="match status" value="1"/>
</dbReference>
<dbReference type="SMART" id="SM01031">
    <property type="entry name" value="BHD_2"/>
    <property type="match status" value="1"/>
</dbReference>
<organism evidence="11 12">
    <name type="scientific">Hesseltinella vesiculosa</name>
    <dbReference type="NCBI Taxonomy" id="101127"/>
    <lineage>
        <taxon>Eukaryota</taxon>
        <taxon>Fungi</taxon>
        <taxon>Fungi incertae sedis</taxon>
        <taxon>Mucoromycota</taxon>
        <taxon>Mucoromycotina</taxon>
        <taxon>Mucoromycetes</taxon>
        <taxon>Mucorales</taxon>
        <taxon>Cunninghamellaceae</taxon>
        <taxon>Hesseltinella</taxon>
    </lineage>
</organism>
<feature type="domain" description="Rad4 beta-hairpin" evidence="8">
    <location>
        <begin position="448"/>
        <end position="500"/>
    </location>
</feature>
<sequence length="770" mass="88269">MGKRKPAKKKSPSVKRQKRVEQLPPPDTSDHSLEDSDSDQWETIDLPTYFNAEMISDQSIYHDVEVVMETPRVVAPKLSKMEMAYQRQLRDWMHNSHVVVLISHFMIRNTWCSRNDVQSVCLSVIPDYIQLQSKQKDKGEDEFTTCVKWLLAWWYDYFDVISHGLMTRSFDEYNLREWDHSLYTDLLEALGTHVKRFDLQDTEIIPDAVAFVQYFAEKKGSRDLSAQLFTALLRTLGFDARLICSLQPMPYRVPAKRKASSNTASTSGSLSVPPTASQVSADENKGDSVVKFPLRATKTTANLPVDTHHKQHNIYQQKKAKPPTVWSEIWDPYVNRWICIDPVRQLYNKPLLMEPGVSDRRNLMSMVLAMESPPLHQQRDQNLCRVIDVTKRYTTHWQRSLSLRERDLTKREKEIGWHRWSDLLMAILNGNKTTREVAEQEELESLRQHEQLPNSLQGFRNHPHFALQRHLTKQQVIYPDDTPIIGHIKGEKIYPRSSIHTVHTRETWIKQGRVVKTDQAPAKQVTVRAVTTEKKRWLEQAKLQGDIPLADCFGRWQTELYQAPPVVNGIVPKNEFGCLDLFTSSMLPPGSVHIDRPGIAKVARYLGIDFAEAVIDFEFSRGHAIPVIKGIVVDEEASDILLEAWCEHEQIRHEKDQAKRERQELRQQHKDELSAIISDHIDNEYGNQGSTSASAWASHRSGAVWDQCLKKHAKCGKTEQIGASNFIQDNRLRTLVNGGASPSCDTELCQGNTDEPASDSEDVGDELVFD</sequence>
<dbReference type="Gene3D" id="3.90.260.10">
    <property type="entry name" value="Transglutaminase-like"/>
    <property type="match status" value="1"/>
</dbReference>
<comment type="caution">
    <text evidence="11">The sequence shown here is derived from an EMBL/GenBank/DDBJ whole genome shotgun (WGS) entry which is preliminary data.</text>
</comment>
<keyword evidence="6" id="KW-0175">Coiled coil</keyword>
<evidence type="ECO:0000259" key="10">
    <source>
        <dbReference type="SMART" id="SM01032"/>
    </source>
</evidence>
<evidence type="ECO:0000256" key="7">
    <source>
        <dbReference type="SAM" id="MobiDB-lite"/>
    </source>
</evidence>
<dbReference type="AlphaFoldDB" id="A0A1X2G6I1"/>
<dbReference type="Pfam" id="PF10403">
    <property type="entry name" value="BHD_1"/>
    <property type="match status" value="1"/>
</dbReference>
<feature type="region of interest" description="Disordered" evidence="7">
    <location>
        <begin position="743"/>
        <end position="770"/>
    </location>
</feature>
<dbReference type="OrthoDB" id="300780at2759"/>
<dbReference type="SUPFAM" id="SSF54001">
    <property type="entry name" value="Cysteine proteinases"/>
    <property type="match status" value="1"/>
</dbReference>
<dbReference type="InterPro" id="IPR038765">
    <property type="entry name" value="Papain-like_cys_pep_sf"/>
</dbReference>
<evidence type="ECO:0000256" key="3">
    <source>
        <dbReference type="ARBA" id="ARBA00022763"/>
    </source>
</evidence>
<dbReference type="FunFam" id="3.30.70.2460:FF:000001">
    <property type="entry name" value="DNA repair protein Rad4 family"/>
    <property type="match status" value="1"/>
</dbReference>
<comment type="subcellular location">
    <subcellularLocation>
        <location evidence="1">Nucleus</location>
    </subcellularLocation>
</comment>
<evidence type="ECO:0000259" key="8">
    <source>
        <dbReference type="SMART" id="SM01030"/>
    </source>
</evidence>
<evidence type="ECO:0000313" key="12">
    <source>
        <dbReference type="Proteomes" id="UP000242146"/>
    </source>
</evidence>
<dbReference type="EMBL" id="MCGT01000038">
    <property type="protein sequence ID" value="ORX46314.1"/>
    <property type="molecule type" value="Genomic_DNA"/>
</dbReference>
<keyword evidence="5" id="KW-0539">Nucleus</keyword>